<proteinExistence type="predicted"/>
<evidence type="ECO:0000313" key="3">
    <source>
        <dbReference type="Proteomes" id="UP000829992"/>
    </source>
</evidence>
<dbReference type="RefSeq" id="WP_249589849.1">
    <property type="nucleotide sequence ID" value="NZ_BAAAQL010000007.1"/>
</dbReference>
<evidence type="ECO:0000313" key="2">
    <source>
        <dbReference type="EMBL" id="UQT58480.1"/>
    </source>
</evidence>
<reference evidence="2 3" key="1">
    <citation type="submission" date="2022-05" db="EMBL/GenBank/DDBJ databases">
        <authorList>
            <person name="Zhou X."/>
            <person name="Li K."/>
            <person name="Man Y."/>
        </authorList>
    </citation>
    <scope>NUCLEOTIDE SEQUENCE [LARGE SCALE GENOMIC DNA]</scope>
    <source>
        <strain evidence="2 3">MS405</strain>
    </source>
</reference>
<keyword evidence="1" id="KW-0472">Membrane</keyword>
<name>A0ABY4PZA7_9ACTN</name>
<dbReference type="Proteomes" id="UP000829992">
    <property type="component" value="Chromosome"/>
</dbReference>
<keyword evidence="1" id="KW-1133">Transmembrane helix</keyword>
<organism evidence="2 3">
    <name type="scientific">Streptomyces durmitorensis</name>
    <dbReference type="NCBI Taxonomy" id="319947"/>
    <lineage>
        <taxon>Bacteria</taxon>
        <taxon>Bacillati</taxon>
        <taxon>Actinomycetota</taxon>
        <taxon>Actinomycetes</taxon>
        <taxon>Kitasatosporales</taxon>
        <taxon>Streptomycetaceae</taxon>
        <taxon>Streptomyces</taxon>
    </lineage>
</organism>
<gene>
    <name evidence="2" type="ORF">M4V62_27280</name>
</gene>
<sequence>MVDNSPRHVRLRLARRRTGPDRVRARVREEVEEAPEPEPRVSGRRRIAWAHLGAVVGALAAIGGLVFTAVATYYSAAVAEDQLQQSREVAEKEARDQASRVSLWAVGFQHTEVHVLNRSQDPLTATRLFGEVDFVEPPNLTKPLTAQLYVDLFNMAPCTEVILRPNRWVVMTSDGERLDMKKARGLISYMALELIDRDGQSWLRTNGGLYKTAELRQPELKRPGAWSSYLATPVVKPAASCGD</sequence>
<keyword evidence="3" id="KW-1185">Reference proteome</keyword>
<keyword evidence="1" id="KW-0812">Transmembrane</keyword>
<protein>
    <submittedName>
        <fullName evidence="2">Uncharacterized protein</fullName>
    </submittedName>
</protein>
<accession>A0ABY4PZA7</accession>
<feature type="transmembrane region" description="Helical" evidence="1">
    <location>
        <begin position="49"/>
        <end position="74"/>
    </location>
</feature>
<dbReference type="EMBL" id="CP097289">
    <property type="protein sequence ID" value="UQT58480.1"/>
    <property type="molecule type" value="Genomic_DNA"/>
</dbReference>
<evidence type="ECO:0000256" key="1">
    <source>
        <dbReference type="SAM" id="Phobius"/>
    </source>
</evidence>